<dbReference type="PANTHER" id="PTHR33408:SF2">
    <property type="entry name" value="TRANSPOSASE DDE DOMAIN-CONTAINING PROTEIN"/>
    <property type="match status" value="1"/>
</dbReference>
<feature type="domain" description="Transposase IS4-like" evidence="1">
    <location>
        <begin position="27"/>
        <end position="107"/>
    </location>
</feature>
<dbReference type="AlphaFoldDB" id="A0A5J4P596"/>
<evidence type="ECO:0000313" key="2">
    <source>
        <dbReference type="EMBL" id="KAA6304567.1"/>
    </source>
</evidence>
<accession>A0A5J4P596</accession>
<organism evidence="2">
    <name type="scientific">termite gut metagenome</name>
    <dbReference type="NCBI Taxonomy" id="433724"/>
    <lineage>
        <taxon>unclassified sequences</taxon>
        <taxon>metagenomes</taxon>
        <taxon>organismal metagenomes</taxon>
    </lineage>
</organism>
<feature type="non-terminal residue" evidence="2">
    <location>
        <position position="109"/>
    </location>
</feature>
<dbReference type="GO" id="GO:0006313">
    <property type="term" value="P:DNA transposition"/>
    <property type="evidence" value="ECO:0007669"/>
    <property type="project" value="InterPro"/>
</dbReference>
<dbReference type="GO" id="GO:0004803">
    <property type="term" value="F:transposase activity"/>
    <property type="evidence" value="ECO:0007669"/>
    <property type="project" value="InterPro"/>
</dbReference>
<name>A0A5J4P596_9ZZZZ</name>
<comment type="caution">
    <text evidence="2">The sequence shown here is derived from an EMBL/GenBank/DDBJ whole genome shotgun (WGS) entry which is preliminary data.</text>
</comment>
<gene>
    <name evidence="2" type="ORF">EZS27_043785</name>
</gene>
<dbReference type="Pfam" id="PF01609">
    <property type="entry name" value="DDE_Tnp_1"/>
    <property type="match status" value="1"/>
</dbReference>
<dbReference type="GO" id="GO:0003677">
    <property type="term" value="F:DNA binding"/>
    <property type="evidence" value="ECO:0007669"/>
    <property type="project" value="InterPro"/>
</dbReference>
<sequence length="109" mass="12877">MPKLQEYENHLQRMGDDRNSYSKTDKEATFMRIKEDHMKNGQLKPAYNLQIGTENQLITNYAFYQDSDDTMTLTSFVELHHKRYGSYPREVCADAGYGSEENYKFMENN</sequence>
<dbReference type="EMBL" id="SNRY01011408">
    <property type="protein sequence ID" value="KAA6304567.1"/>
    <property type="molecule type" value="Genomic_DNA"/>
</dbReference>
<proteinExistence type="predicted"/>
<protein>
    <recommendedName>
        <fullName evidence="1">Transposase IS4-like domain-containing protein</fullName>
    </recommendedName>
</protein>
<evidence type="ECO:0000259" key="1">
    <source>
        <dbReference type="Pfam" id="PF01609"/>
    </source>
</evidence>
<reference evidence="2" key="1">
    <citation type="submission" date="2019-03" db="EMBL/GenBank/DDBJ databases">
        <title>Single cell metagenomics reveals metabolic interactions within the superorganism composed of flagellate Streblomastix strix and complex community of Bacteroidetes bacteria on its surface.</title>
        <authorList>
            <person name="Treitli S.C."/>
            <person name="Kolisko M."/>
            <person name="Husnik F."/>
            <person name="Keeling P."/>
            <person name="Hampl V."/>
        </authorList>
    </citation>
    <scope>NUCLEOTIDE SEQUENCE</scope>
    <source>
        <strain evidence="2">STM</strain>
    </source>
</reference>
<dbReference type="PANTHER" id="PTHR33408">
    <property type="entry name" value="TRANSPOSASE"/>
    <property type="match status" value="1"/>
</dbReference>
<dbReference type="InterPro" id="IPR002559">
    <property type="entry name" value="Transposase_11"/>
</dbReference>